<feature type="domain" description="DUF1996" evidence="1">
    <location>
        <begin position="25"/>
        <end position="249"/>
    </location>
</feature>
<dbReference type="AlphaFoldDB" id="A0A0D7AGU3"/>
<evidence type="ECO:0000313" key="3">
    <source>
        <dbReference type="Proteomes" id="UP000054144"/>
    </source>
</evidence>
<organism evidence="2 3">
    <name type="scientific">Fistulina hepatica ATCC 64428</name>
    <dbReference type="NCBI Taxonomy" id="1128425"/>
    <lineage>
        <taxon>Eukaryota</taxon>
        <taxon>Fungi</taxon>
        <taxon>Dikarya</taxon>
        <taxon>Basidiomycota</taxon>
        <taxon>Agaricomycotina</taxon>
        <taxon>Agaricomycetes</taxon>
        <taxon>Agaricomycetidae</taxon>
        <taxon>Agaricales</taxon>
        <taxon>Fistulinaceae</taxon>
        <taxon>Fistulina</taxon>
    </lineage>
</organism>
<sequence length="350" mass="37894">ALLSTTAHAYWLMGIEDMITRQRIDPIVSPGEVSGHVHGVVGGSNFGFTTNTSYLRDSECTSIPVAEDHSNYWFPALYFHWANGSFTSVDGDYLFDTSINTTAFPADFRMISGDPELRSYNASSYAQQAVTFLCLDFDGTSIRYNRLPATSCPDGVRAQINFPMCWDGVHTDSADHESHVAFPSGGPDSSTCDDPDYPVTIPRIFMEVYWGTNTFSDNWSDAMNSSQPFVFSYGDSTGYGYHADFIMGWDDGVLQDAVDNCDCDEYGDPTCCADAGIFTLKDSGDVCYITNSVDEQTTGTLDKLPGDNPVTGDGADAEMLTDSSTPAIIAPVYAYTGSTPTATGTIIEAA</sequence>
<dbReference type="Pfam" id="PF09362">
    <property type="entry name" value="DUF1996"/>
    <property type="match status" value="1"/>
</dbReference>
<gene>
    <name evidence="2" type="ORF">FISHEDRAFT_25108</name>
</gene>
<dbReference type="EMBL" id="KN881676">
    <property type="protein sequence ID" value="KIY50339.1"/>
    <property type="molecule type" value="Genomic_DNA"/>
</dbReference>
<evidence type="ECO:0000259" key="1">
    <source>
        <dbReference type="Pfam" id="PF09362"/>
    </source>
</evidence>
<reference evidence="2 3" key="1">
    <citation type="journal article" date="2015" name="Fungal Genet. Biol.">
        <title>Evolution of novel wood decay mechanisms in Agaricales revealed by the genome sequences of Fistulina hepatica and Cylindrobasidium torrendii.</title>
        <authorList>
            <person name="Floudas D."/>
            <person name="Held B.W."/>
            <person name="Riley R."/>
            <person name="Nagy L.G."/>
            <person name="Koehler G."/>
            <person name="Ransdell A.S."/>
            <person name="Younus H."/>
            <person name="Chow J."/>
            <person name="Chiniquy J."/>
            <person name="Lipzen A."/>
            <person name="Tritt A."/>
            <person name="Sun H."/>
            <person name="Haridas S."/>
            <person name="LaButti K."/>
            <person name="Ohm R.A."/>
            <person name="Kues U."/>
            <person name="Blanchette R.A."/>
            <person name="Grigoriev I.V."/>
            <person name="Minto R.E."/>
            <person name="Hibbett D.S."/>
        </authorList>
    </citation>
    <scope>NUCLEOTIDE SEQUENCE [LARGE SCALE GENOMIC DNA]</scope>
    <source>
        <strain evidence="2 3">ATCC 64428</strain>
    </source>
</reference>
<feature type="non-terminal residue" evidence="2">
    <location>
        <position position="1"/>
    </location>
</feature>
<evidence type="ECO:0000313" key="2">
    <source>
        <dbReference type="EMBL" id="KIY50339.1"/>
    </source>
</evidence>
<dbReference type="PANTHER" id="PTHR43662">
    <property type="match status" value="1"/>
</dbReference>
<keyword evidence="3" id="KW-1185">Reference proteome</keyword>
<proteinExistence type="predicted"/>
<protein>
    <recommendedName>
        <fullName evidence="1">DUF1996 domain-containing protein</fullName>
    </recommendedName>
</protein>
<dbReference type="Proteomes" id="UP000054144">
    <property type="component" value="Unassembled WGS sequence"/>
</dbReference>
<dbReference type="InterPro" id="IPR018535">
    <property type="entry name" value="DUF1996"/>
</dbReference>
<feature type="non-terminal residue" evidence="2">
    <location>
        <position position="350"/>
    </location>
</feature>
<accession>A0A0D7AGU3</accession>
<dbReference type="OrthoDB" id="74764at2759"/>
<name>A0A0D7AGU3_9AGAR</name>
<dbReference type="PANTHER" id="PTHR43662:SF3">
    <property type="entry name" value="DOMAIN PROTEIN, PUTATIVE (AFU_ORTHOLOGUE AFUA_6G11970)-RELATED"/>
    <property type="match status" value="1"/>
</dbReference>